<feature type="transmembrane region" description="Helical" evidence="7">
    <location>
        <begin position="270"/>
        <end position="288"/>
    </location>
</feature>
<proteinExistence type="inferred from homology"/>
<evidence type="ECO:0000313" key="10">
    <source>
        <dbReference type="Proteomes" id="UP000276834"/>
    </source>
</evidence>
<organism evidence="9 10">
    <name type="scientific">Chloebia gouldiae</name>
    <name type="common">Gouldian finch</name>
    <name type="synonym">Erythrura gouldiae</name>
    <dbReference type="NCBI Taxonomy" id="44316"/>
    <lineage>
        <taxon>Eukaryota</taxon>
        <taxon>Metazoa</taxon>
        <taxon>Chordata</taxon>
        <taxon>Craniata</taxon>
        <taxon>Vertebrata</taxon>
        <taxon>Euteleostomi</taxon>
        <taxon>Archelosauria</taxon>
        <taxon>Archosauria</taxon>
        <taxon>Dinosauria</taxon>
        <taxon>Saurischia</taxon>
        <taxon>Theropoda</taxon>
        <taxon>Coelurosauria</taxon>
        <taxon>Aves</taxon>
        <taxon>Neognathae</taxon>
        <taxon>Neoaves</taxon>
        <taxon>Telluraves</taxon>
        <taxon>Australaves</taxon>
        <taxon>Passeriformes</taxon>
        <taxon>Passeroidea</taxon>
        <taxon>Passeridae</taxon>
        <taxon>Chloebia</taxon>
    </lineage>
</organism>
<comment type="similarity">
    <text evidence="6 7">Belongs to the anion channel-forming bestrophin (TC 1.A.46) family. Calcium-sensitive chloride channel subfamily.</text>
</comment>
<keyword evidence="4 7" id="KW-0472">Membrane</keyword>
<keyword evidence="7" id="KW-0868">Chloride</keyword>
<keyword evidence="7" id="KW-0407">Ion channel</keyword>
<dbReference type="GO" id="GO:0005254">
    <property type="term" value="F:chloride channel activity"/>
    <property type="evidence" value="ECO:0007669"/>
    <property type="project" value="UniProtKB-KW"/>
</dbReference>
<evidence type="ECO:0000256" key="8">
    <source>
        <dbReference type="SAM" id="MobiDB-lite"/>
    </source>
</evidence>
<dbReference type="InterPro" id="IPR000615">
    <property type="entry name" value="Bestrophin"/>
</dbReference>
<evidence type="ECO:0000313" key="9">
    <source>
        <dbReference type="EMBL" id="RLW06293.1"/>
    </source>
</evidence>
<feature type="transmembrane region" description="Helical" evidence="7">
    <location>
        <begin position="242"/>
        <end position="258"/>
    </location>
</feature>
<dbReference type="GO" id="GO:0005886">
    <property type="term" value="C:plasma membrane"/>
    <property type="evidence" value="ECO:0007669"/>
    <property type="project" value="UniProtKB-SubCell"/>
</dbReference>
<dbReference type="Proteomes" id="UP000276834">
    <property type="component" value="Unassembled WGS sequence"/>
</dbReference>
<feature type="transmembrane region" description="Helical" evidence="7">
    <location>
        <begin position="31"/>
        <end position="54"/>
    </location>
</feature>
<dbReference type="Pfam" id="PF01062">
    <property type="entry name" value="Bestrophin"/>
    <property type="match status" value="1"/>
</dbReference>
<feature type="compositionally biased region" description="Polar residues" evidence="8">
    <location>
        <begin position="619"/>
        <end position="630"/>
    </location>
</feature>
<comment type="caution">
    <text evidence="9">The sequence shown here is derived from an EMBL/GenBank/DDBJ whole genome shotgun (WGS) entry which is preliminary data.</text>
</comment>
<reference evidence="9 10" key="1">
    <citation type="journal article" date="2018" name="Proc. R. Soc. B">
        <title>A non-coding region near Follistatin controls head colour polymorphism in the Gouldian finch.</title>
        <authorList>
            <person name="Toomey M.B."/>
            <person name="Marques C.I."/>
            <person name="Andrade P."/>
            <person name="Araujo P.M."/>
            <person name="Sabatino S."/>
            <person name="Gazda M.A."/>
            <person name="Afonso S."/>
            <person name="Lopes R.J."/>
            <person name="Corbo J.C."/>
            <person name="Carneiro M."/>
        </authorList>
    </citation>
    <scope>NUCLEOTIDE SEQUENCE [LARGE SCALE GENOMIC DNA]</scope>
    <source>
        <strain evidence="9">Red01</strain>
        <tissue evidence="9">Muscle</tissue>
    </source>
</reference>
<evidence type="ECO:0000256" key="3">
    <source>
        <dbReference type="ARBA" id="ARBA00022989"/>
    </source>
</evidence>
<dbReference type="GO" id="GO:0034707">
    <property type="term" value="C:chloride channel complex"/>
    <property type="evidence" value="ECO:0007669"/>
    <property type="project" value="UniProtKB-KW"/>
</dbReference>
<comment type="catalytic activity">
    <reaction evidence="5">
        <text>chloride(in) = chloride(out)</text>
        <dbReference type="Rhea" id="RHEA:29823"/>
        <dbReference type="ChEBI" id="CHEBI:17996"/>
    </reaction>
</comment>
<protein>
    <recommendedName>
        <fullName evidence="7">Bestrophin homolog</fullName>
    </recommendedName>
</protein>
<feature type="transmembrane region" description="Helical" evidence="7">
    <location>
        <begin position="75"/>
        <end position="94"/>
    </location>
</feature>
<keyword evidence="10" id="KW-1185">Reference proteome</keyword>
<keyword evidence="7" id="KW-0813">Transport</keyword>
<dbReference type="PANTHER" id="PTHR10736">
    <property type="entry name" value="BESTROPHIN"/>
    <property type="match status" value="1"/>
</dbReference>
<dbReference type="AlphaFoldDB" id="A0A3L8SPY2"/>
<evidence type="ECO:0000256" key="5">
    <source>
        <dbReference type="ARBA" id="ARBA00024167"/>
    </source>
</evidence>
<comment type="function">
    <text evidence="7">Forms chloride channels.</text>
</comment>
<feature type="transmembrane region" description="Helical" evidence="7">
    <location>
        <begin position="315"/>
        <end position="336"/>
    </location>
</feature>
<feature type="region of interest" description="Disordered" evidence="8">
    <location>
        <begin position="619"/>
        <end position="661"/>
    </location>
</feature>
<dbReference type="STRING" id="44316.ENSEGOP00005016677"/>
<dbReference type="InterPro" id="IPR021134">
    <property type="entry name" value="Bestrophin-like"/>
</dbReference>
<keyword evidence="7" id="KW-0406">Ion transport</keyword>
<feature type="region of interest" description="Disordered" evidence="8">
    <location>
        <begin position="468"/>
        <end position="518"/>
    </location>
</feature>
<sequence>MTVTYSSKVANATFFGFHRLLLRWKGSIYKLLYREFIVFATLYTAISVLYRFFLTGSQKRFFEKLSIYCDKYAEQIPVTFVLGFYVTLVVNRWWNQFVNLPWPDRLMLLISSCVQGRDEYGRLLRRTLMRYVNLTSLLIFRSVSTAVYKRFPTMDHVVGAGFMTKYERKLFDDLKSPHLKYWVPFVWFGNLASKARKEGRIRDSVDLQTLMNEMNKYRSWCSLLFGYDWVGIPLVYTQVVTLAVYTFFFACLIGRQFLDTDQGYQGHDLDIYIPIFTLLQFFFYAGWLKVAEQLINPFGEDDDDFETNWCIDRNLQVAVVISTSSFTLPWVSLLAVDEMHMNLPRMEKDIYWNDTSARPPYTKAAADYCIPSFLGSTIEMGDIYYLALLGRLADTEFLYGEEWPWEEEKHQRQYSVLRRVKRFLSVHEGPSYPTHQRYSRQTSENSVFFPADEKGHIRRLQEMHTRGRYSTLSFKKKHEGVSRSNRLHGSRELGPITETSRNEAQFGDSDTSSETTRPVPEVVVSEAQEIEPDVLDKPDLPTERSASMPEEKLQRILAEANVALLNQQFFPPEMTPYLSSSEVHQSLPSVIGEPKHEPQVSNIAGLITDHERNLQRWSLPSFHSPSTASNADAAPPLTDSGTTSQQRTLSDGKNGTSACAPQTFEMQDLWENLDSKETAIVEFSNEESERKL</sequence>
<keyword evidence="2 7" id="KW-0812">Transmembrane</keyword>
<name>A0A3L8SPY2_CHLGU</name>
<feature type="compositionally biased region" description="Polar residues" evidence="8">
    <location>
        <begin position="639"/>
        <end position="660"/>
    </location>
</feature>
<feature type="compositionally biased region" description="Polar residues" evidence="8">
    <location>
        <begin position="497"/>
        <end position="516"/>
    </location>
</feature>
<comment type="subcellular location">
    <subcellularLocation>
        <location evidence="7">Cell membrane</location>
        <topology evidence="7">Multi-pass membrane protein</topology>
    </subcellularLocation>
    <subcellularLocation>
        <location evidence="1">Membrane</location>
    </subcellularLocation>
</comment>
<evidence type="ECO:0000256" key="4">
    <source>
        <dbReference type="ARBA" id="ARBA00023136"/>
    </source>
</evidence>
<dbReference type="PANTHER" id="PTHR10736:SF2">
    <property type="entry name" value="BESTROPHIN-3"/>
    <property type="match status" value="1"/>
</dbReference>
<keyword evidence="7" id="KW-0869">Chloride channel</keyword>
<evidence type="ECO:0000256" key="2">
    <source>
        <dbReference type="ARBA" id="ARBA00022692"/>
    </source>
</evidence>
<evidence type="ECO:0000256" key="1">
    <source>
        <dbReference type="ARBA" id="ARBA00004370"/>
    </source>
</evidence>
<keyword evidence="3 7" id="KW-1133">Transmembrane helix</keyword>
<dbReference type="EMBL" id="QUSF01000009">
    <property type="protein sequence ID" value="RLW06293.1"/>
    <property type="molecule type" value="Genomic_DNA"/>
</dbReference>
<dbReference type="OrthoDB" id="201595at2759"/>
<gene>
    <name evidence="9" type="ORF">DV515_00004502</name>
</gene>
<evidence type="ECO:0000256" key="7">
    <source>
        <dbReference type="RuleBase" id="RU363126"/>
    </source>
</evidence>
<keyword evidence="7" id="KW-1003">Cell membrane</keyword>
<evidence type="ECO:0000256" key="6">
    <source>
        <dbReference type="ARBA" id="ARBA00034769"/>
    </source>
</evidence>
<accession>A0A3L8SPY2</accession>